<name>A0A8J8B3B4_9FIRM</name>
<sequence length="234" mass="26219">MDNLYVVYTSLGSIIVLFLLTKIMGNKQMSELSMFDYITGITIGSIAAEMATALEKFEKPLIAMLIYGLAAAFISIASYKSIVIRRVVTGKPVVLYDNGKLYNKNLKKSKIDVNEFLALCRSNGFFDLSNIETAILETNGKISFLPLSTQRPVNPGDLKLNPQQEKTVANVVIDGKIMHTNLKNTGKDENWLNIQMKSQGISNVKDAFLVTCDSDHQIKIYSKIETEYKRDIFE</sequence>
<keyword evidence="4 7" id="KW-0812">Transmembrane</keyword>
<evidence type="ECO:0000313" key="10">
    <source>
        <dbReference type="Proteomes" id="UP000675664"/>
    </source>
</evidence>
<feature type="transmembrane region" description="Helical" evidence="7">
    <location>
        <begin position="60"/>
        <end position="79"/>
    </location>
</feature>
<evidence type="ECO:0000256" key="7">
    <source>
        <dbReference type="SAM" id="Phobius"/>
    </source>
</evidence>
<dbReference type="Gene3D" id="3.30.240.20">
    <property type="entry name" value="bsu07140 like domains"/>
    <property type="match status" value="2"/>
</dbReference>
<keyword evidence="10" id="KW-1185">Reference proteome</keyword>
<evidence type="ECO:0000256" key="1">
    <source>
        <dbReference type="ARBA" id="ARBA00004651"/>
    </source>
</evidence>
<dbReference type="PANTHER" id="PTHR34582">
    <property type="entry name" value="UPF0702 TRANSMEMBRANE PROTEIN YCAP"/>
    <property type="match status" value="1"/>
</dbReference>
<feature type="transmembrane region" description="Helical" evidence="7">
    <location>
        <begin position="37"/>
        <end position="54"/>
    </location>
</feature>
<dbReference type="Proteomes" id="UP000675664">
    <property type="component" value="Unassembled WGS sequence"/>
</dbReference>
<gene>
    <name evidence="9" type="ORF">KCX82_17180</name>
</gene>
<accession>A0A8J8B3B4</accession>
<comment type="subcellular location">
    <subcellularLocation>
        <location evidence="1">Cell membrane</location>
        <topology evidence="1">Multi-pass membrane protein</topology>
    </subcellularLocation>
</comment>
<evidence type="ECO:0000259" key="8">
    <source>
        <dbReference type="Pfam" id="PF04239"/>
    </source>
</evidence>
<dbReference type="InterPro" id="IPR023090">
    <property type="entry name" value="UPF0702_alpha/beta_dom_sf"/>
</dbReference>
<evidence type="ECO:0000256" key="4">
    <source>
        <dbReference type="ARBA" id="ARBA00022692"/>
    </source>
</evidence>
<dbReference type="RefSeq" id="WP_227019754.1">
    <property type="nucleotide sequence ID" value="NZ_JAGSND010000014.1"/>
</dbReference>
<evidence type="ECO:0000256" key="2">
    <source>
        <dbReference type="ARBA" id="ARBA00006448"/>
    </source>
</evidence>
<keyword evidence="5 7" id="KW-1133">Transmembrane helix</keyword>
<evidence type="ECO:0000256" key="5">
    <source>
        <dbReference type="ARBA" id="ARBA00022989"/>
    </source>
</evidence>
<evidence type="ECO:0000256" key="6">
    <source>
        <dbReference type="ARBA" id="ARBA00023136"/>
    </source>
</evidence>
<dbReference type="Pfam" id="PF04239">
    <property type="entry name" value="DUF421"/>
    <property type="match status" value="1"/>
</dbReference>
<dbReference type="AlphaFoldDB" id="A0A8J8B3B4"/>
<protein>
    <submittedName>
        <fullName evidence="9">DUF421 domain-containing protein</fullName>
    </submittedName>
</protein>
<keyword evidence="6 7" id="KW-0472">Membrane</keyword>
<reference evidence="9" key="2">
    <citation type="submission" date="2021-04" db="EMBL/GenBank/DDBJ databases">
        <authorList>
            <person name="Liu J."/>
        </authorList>
    </citation>
    <scope>NUCLEOTIDE SEQUENCE</scope>
    <source>
        <strain evidence="9">BAD-6</strain>
    </source>
</reference>
<reference evidence="9" key="1">
    <citation type="submission" date="2021-04" db="EMBL/GenBank/DDBJ databases">
        <title>Sinoanaerobacter chloroacetimidivorans sp. nov., an obligate anaerobic bacterium isolated from anaerobic sludge.</title>
        <authorList>
            <person name="Bao Y."/>
        </authorList>
    </citation>
    <scope>NUCLEOTIDE SEQUENCE</scope>
    <source>
        <strain evidence="9">BAD-6</strain>
    </source>
</reference>
<organism evidence="9 10">
    <name type="scientific">Sinanaerobacter chloroacetimidivorans</name>
    <dbReference type="NCBI Taxonomy" id="2818044"/>
    <lineage>
        <taxon>Bacteria</taxon>
        <taxon>Bacillati</taxon>
        <taxon>Bacillota</taxon>
        <taxon>Clostridia</taxon>
        <taxon>Peptostreptococcales</taxon>
        <taxon>Anaerovoracaceae</taxon>
        <taxon>Sinanaerobacter</taxon>
    </lineage>
</organism>
<feature type="domain" description="YetF C-terminal" evidence="8">
    <location>
        <begin position="80"/>
        <end position="212"/>
    </location>
</feature>
<dbReference type="EMBL" id="JAGSND010000014">
    <property type="protein sequence ID" value="MBR0599621.1"/>
    <property type="molecule type" value="Genomic_DNA"/>
</dbReference>
<proteinExistence type="inferred from homology"/>
<dbReference type="PANTHER" id="PTHR34582:SF7">
    <property type="entry name" value="UPF0702 TRANSMEMBRANE PROTEIN YDFS"/>
    <property type="match status" value="1"/>
</dbReference>
<evidence type="ECO:0000256" key="3">
    <source>
        <dbReference type="ARBA" id="ARBA00022475"/>
    </source>
</evidence>
<dbReference type="InterPro" id="IPR007353">
    <property type="entry name" value="DUF421"/>
</dbReference>
<feature type="transmembrane region" description="Helical" evidence="7">
    <location>
        <begin position="6"/>
        <end position="25"/>
    </location>
</feature>
<dbReference type="GO" id="GO:0005886">
    <property type="term" value="C:plasma membrane"/>
    <property type="evidence" value="ECO:0007669"/>
    <property type="project" value="UniProtKB-SubCell"/>
</dbReference>
<evidence type="ECO:0000313" key="9">
    <source>
        <dbReference type="EMBL" id="MBR0599621.1"/>
    </source>
</evidence>
<keyword evidence="3" id="KW-1003">Cell membrane</keyword>
<comment type="caution">
    <text evidence="9">The sequence shown here is derived from an EMBL/GenBank/DDBJ whole genome shotgun (WGS) entry which is preliminary data.</text>
</comment>
<comment type="similarity">
    <text evidence="2">Belongs to the UPF0702 family.</text>
</comment>